<dbReference type="SUPFAM" id="SSF110849">
    <property type="entry name" value="ParB/Sulfiredoxin"/>
    <property type="match status" value="1"/>
</dbReference>
<feature type="domain" description="ParB-like N-terminal" evidence="1">
    <location>
        <begin position="29"/>
        <end position="121"/>
    </location>
</feature>
<dbReference type="InterPro" id="IPR036086">
    <property type="entry name" value="ParB/Sulfiredoxin_sf"/>
</dbReference>
<proteinExistence type="predicted"/>
<dbReference type="AlphaFoldDB" id="A0A521E647"/>
<gene>
    <name evidence="2" type="ORF">SAMN06265221_11179</name>
</gene>
<dbReference type="Pfam" id="PF02195">
    <property type="entry name" value="ParB_N"/>
    <property type="match status" value="1"/>
</dbReference>
<keyword evidence="3" id="KW-1185">Reference proteome</keyword>
<dbReference type="InterPro" id="IPR003115">
    <property type="entry name" value="ParB_N"/>
</dbReference>
<reference evidence="2 3" key="1">
    <citation type="submission" date="2017-05" db="EMBL/GenBank/DDBJ databases">
        <authorList>
            <person name="Varghese N."/>
            <person name="Submissions S."/>
        </authorList>
    </citation>
    <scope>NUCLEOTIDE SEQUENCE [LARGE SCALE GENOMIC DNA]</scope>
    <source>
        <strain evidence="2 3">DSM 100094</strain>
    </source>
</reference>
<dbReference type="Proteomes" id="UP000319014">
    <property type="component" value="Unassembled WGS sequence"/>
</dbReference>
<dbReference type="RefSeq" id="WP_142663596.1">
    <property type="nucleotide sequence ID" value="NZ_FXTK01000011.1"/>
</dbReference>
<evidence type="ECO:0000313" key="2">
    <source>
        <dbReference type="EMBL" id="SMO79416.1"/>
    </source>
</evidence>
<evidence type="ECO:0000259" key="1">
    <source>
        <dbReference type="SMART" id="SM00470"/>
    </source>
</evidence>
<protein>
    <submittedName>
        <fullName evidence="2">ParB-like nuclease domain-containing protein</fullName>
    </submittedName>
</protein>
<accession>A0A521E647</accession>
<dbReference type="SMART" id="SM00470">
    <property type="entry name" value="ParB"/>
    <property type="match status" value="1"/>
</dbReference>
<evidence type="ECO:0000313" key="3">
    <source>
        <dbReference type="Proteomes" id="UP000319014"/>
    </source>
</evidence>
<dbReference type="OrthoDB" id="4545778at2"/>
<sequence length="276" mass="30418">MSPLDELRPVSVEGIAPFPLADQPAPQLMWVKVADLVIDDRYQRPLNTSNWTAIKRIARDFRWSRFSPVMVAPVEGGRYAVIDGQHRAHAAALCGIRSIPAMVALVAPQEQALAFVEINTQQIRVSPHVVYRAALTAGEPWALACCEAVAAAGCHLMTRNNVSKNEKKPGQIYCIGLIRNLVNAGHGQAVTDGLSTLREYDSEATANYSDAFLAPWLGACAEHPGKREAYLNVLMARRPWLVISSADKLAEEDGRPKLACRREFFSMMMRHEGGDK</sequence>
<name>A0A521E647_9RHOB</name>
<organism evidence="2 3">
    <name type="scientific">Paracoccus laeviglucosivorans</name>
    <dbReference type="NCBI Taxonomy" id="1197861"/>
    <lineage>
        <taxon>Bacteria</taxon>
        <taxon>Pseudomonadati</taxon>
        <taxon>Pseudomonadota</taxon>
        <taxon>Alphaproteobacteria</taxon>
        <taxon>Rhodobacterales</taxon>
        <taxon>Paracoccaceae</taxon>
        <taxon>Paracoccus</taxon>
    </lineage>
</organism>
<dbReference type="Gene3D" id="3.90.1530.10">
    <property type="entry name" value="Conserved hypothetical protein from pyrococcus furiosus pfu- 392566-001, ParB domain"/>
    <property type="match status" value="1"/>
</dbReference>
<dbReference type="EMBL" id="FXTK01000011">
    <property type="protein sequence ID" value="SMO79416.1"/>
    <property type="molecule type" value="Genomic_DNA"/>
</dbReference>